<gene>
    <name evidence="3" type="ORF">GIP_L4_0170</name>
</gene>
<dbReference type="AlphaFoldDB" id="B7S8W0"/>
<feature type="transmembrane region" description="Helical" evidence="1">
    <location>
        <begin position="184"/>
        <end position="206"/>
    </location>
</feature>
<keyword evidence="1" id="KW-0472">Membrane</keyword>
<dbReference type="Pfam" id="PF23000">
    <property type="entry name" value="ChitinSynthase_IV_N"/>
    <property type="match status" value="1"/>
</dbReference>
<reference evidence="3" key="1">
    <citation type="submission" date="2007-06" db="EMBL/GenBank/DDBJ databases">
        <title>Bracovirus Evolution: Comparative Genomics of Multiple Viral and Proviral Genomes.</title>
        <authorList>
            <person name="Desjardins C.A."/>
            <person name="Gundersen-Rindal D.E."/>
            <person name="Hostetler J.B."/>
            <person name="Tallon L.J."/>
            <person name="Utterback T.R."/>
            <person name="Fuester R.W."/>
            <person name="Schatz M.C."/>
            <person name="Pedroni M.J."/>
            <person name="Fadrosh D.W."/>
            <person name="Haas B.J."/>
            <person name="Toms B.S."/>
            <person name="Chen D."/>
            <person name="Nene V."/>
        </authorList>
    </citation>
    <scope>NUCLEOTIDE SEQUENCE</scope>
</reference>
<proteinExistence type="predicted"/>
<keyword evidence="1" id="KW-1133">Transmembrane helix</keyword>
<feature type="transmembrane region" description="Helical" evidence="1">
    <location>
        <begin position="150"/>
        <end position="172"/>
    </location>
</feature>
<name>B7S8W0_GLYIN</name>
<feature type="transmembrane region" description="Helical" evidence="1">
    <location>
        <begin position="86"/>
        <end position="108"/>
    </location>
</feature>
<feature type="transmembrane region" description="Helical" evidence="1">
    <location>
        <begin position="276"/>
        <end position="299"/>
    </location>
</feature>
<evidence type="ECO:0000313" key="3">
    <source>
        <dbReference type="EMBL" id="ACE75335.1"/>
    </source>
</evidence>
<feature type="domain" description="Chitin synthase chs-1/2 N-terminal putative transporter" evidence="2">
    <location>
        <begin position="83"/>
        <end position="293"/>
    </location>
</feature>
<organism evidence="3">
    <name type="scientific">Glyptapanteles indiensis</name>
    <name type="common">Parasitoid wasp</name>
    <dbReference type="NCBI Taxonomy" id="92994"/>
    <lineage>
        <taxon>Eukaryota</taxon>
        <taxon>Metazoa</taxon>
        <taxon>Ecdysozoa</taxon>
        <taxon>Arthropoda</taxon>
        <taxon>Hexapoda</taxon>
        <taxon>Insecta</taxon>
        <taxon>Pterygota</taxon>
        <taxon>Neoptera</taxon>
        <taxon>Endopterygota</taxon>
        <taxon>Hymenoptera</taxon>
        <taxon>Apocrita</taxon>
        <taxon>Ichneumonoidea</taxon>
        <taxon>Braconidae</taxon>
        <taxon>Microgastrinae</taxon>
        <taxon>Glyptapanteles</taxon>
    </lineage>
</organism>
<feature type="transmembrane region" description="Helical" evidence="1">
    <location>
        <begin position="394"/>
        <end position="413"/>
    </location>
</feature>
<keyword evidence="1" id="KW-0812">Transmembrane</keyword>
<dbReference type="InterPro" id="IPR055120">
    <property type="entry name" value="Chs-1/2_IV_N"/>
</dbReference>
<feature type="transmembrane region" description="Helical" evidence="1">
    <location>
        <begin position="320"/>
        <end position="344"/>
    </location>
</feature>
<sequence length="571" mass="66315">MLCRTIIFLVLVSTGHFLVFIIPKMPDHYQPDDETLSDFKTDDNFSDNDELPLTNEPPSISIVSRISKSIKTLPMPSSVKKFTTKLWNLLSLLLFNLYVVLFIISCIVSKSTLLSMTSQLEPNHTAYCLKRRGSYEMMRLELVQSAEERIMWIWCLLIAFAVPELVNSLVCFRKSRCRPSIRQFLQVMGPETLHVVGIAVMVFVILPEIDMMRFWLLCIWFIFDMGLLNLLTRVYNNARSKKNTVLIVLDCAILANLAIINIVFSLHESTFYDHSFWAITLASICIFFGFWQDTSYSILSPTGYIQIFNTAREKLFPARHFTFALISLWKIVVFVATALTILYLNGDNVTHIFTKLGQTFGEHNLTLIEDFNKREVYYNGTIVSLETITTIKNGSFNFTILILLTQILLSVLSNVEDDKGGLRMLHGFDFRSRLGWNIPLSFSFGLVIWTFFVLEPLCKLNHDSIIPRYLSFDSRERGLKKEFDLHNDPLSETWKVVGSIVSVLWIGIHTIFRYYKIMVENKKPQIFEYDRPLFNRWLSSLRAHKDEPLDVEKELMTFQRQQEIHLDTLFQ</sequence>
<feature type="transmembrane region" description="Helical" evidence="1">
    <location>
        <begin position="212"/>
        <end position="232"/>
    </location>
</feature>
<protein>
    <submittedName>
        <fullName evidence="3">Chitin synthase-like protein</fullName>
    </submittedName>
</protein>
<feature type="transmembrane region" description="Helical" evidence="1">
    <location>
        <begin position="496"/>
        <end position="515"/>
    </location>
</feature>
<accession>B7S8W0</accession>
<evidence type="ECO:0000259" key="2">
    <source>
        <dbReference type="Pfam" id="PF23000"/>
    </source>
</evidence>
<evidence type="ECO:0000256" key="1">
    <source>
        <dbReference type="SAM" id="Phobius"/>
    </source>
</evidence>
<feature type="transmembrane region" description="Helical" evidence="1">
    <location>
        <begin position="244"/>
        <end position="264"/>
    </location>
</feature>
<feature type="transmembrane region" description="Helical" evidence="1">
    <location>
        <begin position="434"/>
        <end position="454"/>
    </location>
</feature>
<feature type="transmembrane region" description="Helical" evidence="1">
    <location>
        <begin position="6"/>
        <end position="22"/>
    </location>
</feature>
<dbReference type="EMBL" id="EF710653">
    <property type="protein sequence ID" value="ACE75335.1"/>
    <property type="molecule type" value="Genomic_DNA"/>
</dbReference>